<reference evidence="2 3" key="1">
    <citation type="submission" date="2019-01" db="EMBL/GenBank/DDBJ databases">
        <authorList>
            <consortium name="Pathogen Informatics"/>
        </authorList>
    </citation>
    <scope>NUCLEOTIDE SEQUENCE [LARGE SCALE GENOMIC DNA]</scope>
    <source>
        <strain evidence="2 3">NCTC10194</strain>
    </source>
</reference>
<dbReference type="EC" id="2.1.1.223" evidence="2"/>
<dbReference type="Gene3D" id="3.40.50.150">
    <property type="entry name" value="Vaccinia Virus protein VP39"/>
    <property type="match status" value="1"/>
</dbReference>
<dbReference type="AlphaFoldDB" id="A0A449AUJ1"/>
<dbReference type="CDD" id="cd02440">
    <property type="entry name" value="AdoMet_MTases"/>
    <property type="match status" value="1"/>
</dbReference>
<dbReference type="Pfam" id="PF05175">
    <property type="entry name" value="MTS"/>
    <property type="match status" value="1"/>
</dbReference>
<proteinExistence type="predicted"/>
<keyword evidence="2" id="KW-0808">Transferase</keyword>
<sequence length="266" mass="30949">MTENNSKNNSFLVKNSLGFDSDLYVYQDKTMFNYSVDTILLGNFIYLNSKMKRALEIGANNGALSIFVASRLQTLSIDALEIQEKAAKLAIENIKMNNLDSQINVICDDFNNFWKAHTKKALPKYEIIFANPPFYPFDKTKVKKDISKEKLIATHEIHLNLEQLIFGASKIIEQKGFLSLVLPVERMVDAFELLRKYHFEPKRIQQILTRAKEKPKFVLIEARYRSGWGTHFLPNLYLHDNNDIENHDYLPEIKQLYKPLKIESKK</sequence>
<dbReference type="GO" id="GO:0032259">
    <property type="term" value="P:methylation"/>
    <property type="evidence" value="ECO:0007669"/>
    <property type="project" value="UniProtKB-KW"/>
</dbReference>
<feature type="domain" description="Methyltransferase small" evidence="1">
    <location>
        <begin position="50"/>
        <end position="154"/>
    </location>
</feature>
<accession>A0A449AUJ1</accession>
<protein>
    <submittedName>
        <fullName evidence="2">DNA methylase</fullName>
        <ecNumber evidence="2">2.1.1.223</ecNumber>
    </submittedName>
</protein>
<keyword evidence="2" id="KW-0489">Methyltransferase</keyword>
<dbReference type="EMBL" id="LR215024">
    <property type="protein sequence ID" value="VEU70166.1"/>
    <property type="molecule type" value="Genomic_DNA"/>
</dbReference>
<dbReference type="PANTHER" id="PTHR47739">
    <property type="entry name" value="TRNA1(VAL) (ADENINE(37)-N6)-METHYLTRANSFERASE"/>
    <property type="match status" value="1"/>
</dbReference>
<organism evidence="2 3">
    <name type="scientific">Mycoplasmopsis glycophila</name>
    <dbReference type="NCBI Taxonomy" id="171285"/>
    <lineage>
        <taxon>Bacteria</taxon>
        <taxon>Bacillati</taxon>
        <taxon>Mycoplasmatota</taxon>
        <taxon>Mycoplasmoidales</taxon>
        <taxon>Metamycoplasmataceae</taxon>
        <taxon>Mycoplasmopsis</taxon>
    </lineage>
</organism>
<dbReference type="InterPro" id="IPR007848">
    <property type="entry name" value="Small_mtfrase_dom"/>
</dbReference>
<dbReference type="KEGG" id="mgly:NCTC10194_00166"/>
<dbReference type="InterPro" id="IPR029063">
    <property type="entry name" value="SAM-dependent_MTases_sf"/>
</dbReference>
<gene>
    <name evidence="2" type="primary">yfiC</name>
    <name evidence="2" type="ORF">NCTC10194_00166</name>
</gene>
<dbReference type="SUPFAM" id="SSF53335">
    <property type="entry name" value="S-adenosyl-L-methionine-dependent methyltransferases"/>
    <property type="match status" value="1"/>
</dbReference>
<evidence type="ECO:0000313" key="3">
    <source>
        <dbReference type="Proteomes" id="UP000290815"/>
    </source>
</evidence>
<dbReference type="PANTHER" id="PTHR47739:SF1">
    <property type="entry name" value="TRNA1(VAL) (ADENINE(37)-N6)-METHYLTRANSFERASE"/>
    <property type="match status" value="1"/>
</dbReference>
<dbReference type="Proteomes" id="UP000290815">
    <property type="component" value="Chromosome"/>
</dbReference>
<keyword evidence="3" id="KW-1185">Reference proteome</keyword>
<name>A0A449AUJ1_9BACT</name>
<dbReference type="RefSeq" id="WP_027333573.1">
    <property type="nucleotide sequence ID" value="NZ_LR215024.1"/>
</dbReference>
<evidence type="ECO:0000259" key="1">
    <source>
        <dbReference type="Pfam" id="PF05175"/>
    </source>
</evidence>
<dbReference type="GO" id="GO:0008168">
    <property type="term" value="F:methyltransferase activity"/>
    <property type="evidence" value="ECO:0007669"/>
    <property type="project" value="UniProtKB-KW"/>
</dbReference>
<dbReference type="InterPro" id="IPR050210">
    <property type="entry name" value="tRNA_Adenine-N(6)_MTase"/>
</dbReference>
<evidence type="ECO:0000313" key="2">
    <source>
        <dbReference type="EMBL" id="VEU70166.1"/>
    </source>
</evidence>